<dbReference type="PANTHER" id="PTHR24372">
    <property type="entry name" value="GLYCOPROTEIN HORMONE RECEPTOR"/>
    <property type="match status" value="1"/>
</dbReference>
<dbReference type="GO" id="GO:0008528">
    <property type="term" value="F:G protein-coupled peptide receptor activity"/>
    <property type="evidence" value="ECO:0007669"/>
    <property type="project" value="TreeGrafter"/>
</dbReference>
<evidence type="ECO:0000256" key="15">
    <source>
        <dbReference type="SAM" id="Phobius"/>
    </source>
</evidence>
<organism evidence="17 18">
    <name type="scientific">Elysia crispata</name>
    <name type="common">lettuce slug</name>
    <dbReference type="NCBI Taxonomy" id="231223"/>
    <lineage>
        <taxon>Eukaryota</taxon>
        <taxon>Metazoa</taxon>
        <taxon>Spiralia</taxon>
        <taxon>Lophotrochozoa</taxon>
        <taxon>Mollusca</taxon>
        <taxon>Gastropoda</taxon>
        <taxon>Heterobranchia</taxon>
        <taxon>Euthyneura</taxon>
        <taxon>Panpulmonata</taxon>
        <taxon>Sacoglossa</taxon>
        <taxon>Placobranchoidea</taxon>
        <taxon>Plakobranchidae</taxon>
        <taxon>Elysia</taxon>
    </lineage>
</organism>
<name>A0AAE1B862_9GAST</name>
<feature type="transmembrane region" description="Helical" evidence="15">
    <location>
        <begin position="599"/>
        <end position="627"/>
    </location>
</feature>
<dbReference type="Pfam" id="PF00001">
    <property type="entry name" value="7tm_1"/>
    <property type="match status" value="1"/>
</dbReference>
<evidence type="ECO:0000256" key="11">
    <source>
        <dbReference type="ARBA" id="ARBA00023224"/>
    </source>
</evidence>
<dbReference type="PROSITE" id="PS50262">
    <property type="entry name" value="G_PROTEIN_RECEP_F1_2"/>
    <property type="match status" value="1"/>
</dbReference>
<evidence type="ECO:0000256" key="9">
    <source>
        <dbReference type="ARBA" id="ARBA00023157"/>
    </source>
</evidence>
<feature type="coiled-coil region" evidence="13">
    <location>
        <begin position="804"/>
        <end position="831"/>
    </location>
</feature>
<evidence type="ECO:0000313" key="18">
    <source>
        <dbReference type="Proteomes" id="UP001283361"/>
    </source>
</evidence>
<dbReference type="GO" id="GO:0005886">
    <property type="term" value="C:plasma membrane"/>
    <property type="evidence" value="ECO:0007669"/>
    <property type="project" value="UniProtKB-SubCell"/>
</dbReference>
<dbReference type="GO" id="GO:0009755">
    <property type="term" value="P:hormone-mediated signaling pathway"/>
    <property type="evidence" value="ECO:0007669"/>
    <property type="project" value="TreeGrafter"/>
</dbReference>
<dbReference type="PROSITE" id="PS51450">
    <property type="entry name" value="LRR"/>
    <property type="match status" value="1"/>
</dbReference>
<feature type="transmembrane region" description="Helical" evidence="15">
    <location>
        <begin position="551"/>
        <end position="572"/>
    </location>
</feature>
<gene>
    <name evidence="17" type="ORF">RRG08_059067</name>
</gene>
<dbReference type="Gene3D" id="4.10.400.10">
    <property type="entry name" value="Low-density Lipoprotein Receptor"/>
    <property type="match status" value="1"/>
</dbReference>
<dbReference type="Gene3D" id="3.80.10.10">
    <property type="entry name" value="Ribonuclease Inhibitor"/>
    <property type="match status" value="1"/>
</dbReference>
<feature type="transmembrane region" description="Helical" evidence="15">
    <location>
        <begin position="507"/>
        <end position="531"/>
    </location>
</feature>
<dbReference type="Gene3D" id="1.20.1070.10">
    <property type="entry name" value="Rhodopsin 7-helix transmembrane proteins"/>
    <property type="match status" value="1"/>
</dbReference>
<evidence type="ECO:0000256" key="3">
    <source>
        <dbReference type="ARBA" id="ARBA00022614"/>
    </source>
</evidence>
<dbReference type="Proteomes" id="UP001283361">
    <property type="component" value="Unassembled WGS sequence"/>
</dbReference>
<dbReference type="PANTHER" id="PTHR24372:SF77">
    <property type="entry name" value="G-PROTEIN COUPLED RECEPTORS FAMILY 1 PROFILE DOMAIN-CONTAINING PROTEIN"/>
    <property type="match status" value="1"/>
</dbReference>
<feature type="disulfide bond" evidence="12">
    <location>
        <begin position="92"/>
        <end position="110"/>
    </location>
</feature>
<evidence type="ECO:0000256" key="6">
    <source>
        <dbReference type="ARBA" id="ARBA00022989"/>
    </source>
</evidence>
<dbReference type="SUPFAM" id="SSF81321">
    <property type="entry name" value="Family A G protein-coupled receptor-like"/>
    <property type="match status" value="1"/>
</dbReference>
<feature type="compositionally biased region" description="Acidic residues" evidence="14">
    <location>
        <begin position="1052"/>
        <end position="1065"/>
    </location>
</feature>
<dbReference type="SMART" id="SM00192">
    <property type="entry name" value="LDLa"/>
    <property type="match status" value="2"/>
</dbReference>
<keyword evidence="9 12" id="KW-1015">Disulfide bond</keyword>
<keyword evidence="4 15" id="KW-0812">Transmembrane</keyword>
<feature type="transmembrane region" description="Helical" evidence="15">
    <location>
        <begin position="690"/>
        <end position="713"/>
    </location>
</feature>
<feature type="compositionally biased region" description="Acidic residues" evidence="14">
    <location>
        <begin position="1103"/>
        <end position="1116"/>
    </location>
</feature>
<keyword evidence="13" id="KW-0175">Coiled coil</keyword>
<dbReference type="SUPFAM" id="SSF57424">
    <property type="entry name" value="LDL receptor-like module"/>
    <property type="match status" value="2"/>
</dbReference>
<dbReference type="SUPFAM" id="SSF52058">
    <property type="entry name" value="L domain-like"/>
    <property type="match status" value="1"/>
</dbReference>
<dbReference type="InterPro" id="IPR003591">
    <property type="entry name" value="Leu-rich_rpt_typical-subtyp"/>
</dbReference>
<evidence type="ECO:0000313" key="17">
    <source>
        <dbReference type="EMBL" id="KAK3801365.1"/>
    </source>
</evidence>
<evidence type="ECO:0000256" key="4">
    <source>
        <dbReference type="ARBA" id="ARBA00022692"/>
    </source>
</evidence>
<dbReference type="PRINTS" id="PR00237">
    <property type="entry name" value="GPCRRHODOPSN"/>
</dbReference>
<keyword evidence="10" id="KW-0675">Receptor</keyword>
<evidence type="ECO:0000256" key="14">
    <source>
        <dbReference type="SAM" id="MobiDB-lite"/>
    </source>
</evidence>
<evidence type="ECO:0000256" key="2">
    <source>
        <dbReference type="ARBA" id="ARBA00022475"/>
    </source>
</evidence>
<keyword evidence="2" id="KW-1003">Cell membrane</keyword>
<keyword evidence="3" id="KW-0433">Leucine-rich repeat</keyword>
<accession>A0AAE1B862</accession>
<protein>
    <recommendedName>
        <fullName evidence="16">G-protein coupled receptors family 1 profile domain-containing protein</fullName>
    </recommendedName>
</protein>
<keyword evidence="11" id="KW-0807">Transducer</keyword>
<evidence type="ECO:0000256" key="10">
    <source>
        <dbReference type="ARBA" id="ARBA00023170"/>
    </source>
</evidence>
<dbReference type="AlphaFoldDB" id="A0AAE1B862"/>
<evidence type="ECO:0000256" key="13">
    <source>
        <dbReference type="SAM" id="Coils"/>
    </source>
</evidence>
<comment type="caution">
    <text evidence="12">Lacks conserved residue(s) required for the propagation of feature annotation.</text>
</comment>
<keyword evidence="6 15" id="KW-1133">Transmembrane helix</keyword>
<feature type="compositionally biased region" description="Basic and acidic residues" evidence="14">
    <location>
        <begin position="1141"/>
        <end position="1207"/>
    </location>
</feature>
<dbReference type="InterPro" id="IPR000276">
    <property type="entry name" value="GPCR_Rhodpsn"/>
</dbReference>
<feature type="compositionally biased region" description="Basic and acidic residues" evidence="14">
    <location>
        <begin position="1039"/>
        <end position="1050"/>
    </location>
</feature>
<keyword evidence="7" id="KW-0297">G-protein coupled receptor</keyword>
<evidence type="ECO:0000256" key="1">
    <source>
        <dbReference type="ARBA" id="ARBA00004651"/>
    </source>
</evidence>
<keyword evidence="5" id="KW-0677">Repeat</keyword>
<feature type="compositionally biased region" description="Acidic residues" evidence="14">
    <location>
        <begin position="1079"/>
        <end position="1092"/>
    </location>
</feature>
<dbReference type="InterPro" id="IPR036055">
    <property type="entry name" value="LDL_receptor-like_sf"/>
</dbReference>
<sequence length="1207" mass="139203">MPGDPNYPQYVHGEANYPQSLPGNCDSSLKSCLKTHASPQPMPVVDCGLHFQRVSPKCVMVRDALGEVIGCRDLRHLMGCENFTCPDGYIKCPRSYCIPQGYMADGRDDCLRGEDEYKIERPDVSKHFLCSERNNQSVSIGGLCDGRQDCDRGEDEIDCDYIHIPGTISLAGAAAMFSFHRGQEAPKVENQTNFLAAIDERTRYLDLTGVHVPEFFQNFPEGRLRQLIVLILSNCGIHDVFRHARDIPGFCEHHFRIRDMNALRKIDLSHNNIKELPECSHFKLMKGLKHLNLSHNPNLSNLTRISFTDMSSLEELDISYIGVSELPTDLFDDLPNLQKLWIRGLRLDSFDAILPEKITYLNLEHIRVKMEAGIFQNIKDMREMRTSTFVRCCPTILAESNGSRIPPNNCHAPTDTLSSCTDLLRDTFQRSLLWTFGILAIVGNLLTVTYRVLWDRVTLMKPTGMFVTNLSISDLIIGVYLALISTADRALKGHYIQVENWWRDSVICRYLGLLANVASITSAWFILLLTVDQVQIIRYPRSKIRFSTRTASLAVLGTWLFGLAAVTPPMIAGVTDWEILGMNSMCLGLGFDSERVTGWSYAIAVYVFIIGGLYMATLIGQYSIYGLSRSTGRRFRRKMRLEKRETVERRILELSMARRVSRISMTNFLSFAGISLIDVMVWRGDKVSRLLYAWTLVLIFPINSALNPILYFYPILSKALDKIQIKSKLKKAAAKLSETTGSKKTNPLTAATSLDDDDDDDIDDLFMPYDDNELLELCCEDLELLQYILEDEMVGEGSDDSDSEEITREDIERLQTELRQLEAKLAEILNKSFENSESEDMNKCEENSEDEEMNKCLEYSQSEDMNKCEEKREDKEIKKCLEYSQSEEMNKCLEYSQSEKMNKCLEYSQSEEMNKCLEYSQSKEMNKCLEYSQSEDMNKCLKYSQSEEMNKCLEYSQSEKMNKCLEYSQSEEMNKCLEYSQSEKMNKCLEYSQSEEMNKCLEYSQSEEMNKCLEYSQSEEMNKCEEKSEDEEIKKFKKKSEDEDLKKCLEYSESEDMNECEENSEDKEMNKCQEKSESEDMNECEENSEDEEINKCQEKSESEDMNECEENSEDEEMNKCQEKSESEDMNECEENSEDEEMNKCQEKSESEDMNKFKEKSQDEKMNKCKEKGESEDMNKFKEKSQDEDMNKCKEKGEDGDINNRKKK</sequence>
<feature type="transmembrane region" description="Helical" evidence="15">
    <location>
        <begin position="432"/>
        <end position="454"/>
    </location>
</feature>
<feature type="compositionally biased region" description="Acidic residues" evidence="14">
    <location>
        <begin position="1127"/>
        <end position="1140"/>
    </location>
</feature>
<dbReference type="InterPro" id="IPR002172">
    <property type="entry name" value="LDrepeatLR_classA_rpt"/>
</dbReference>
<feature type="compositionally biased region" description="Basic and acidic residues" evidence="14">
    <location>
        <begin position="1093"/>
        <end position="1102"/>
    </location>
</feature>
<feature type="disulfide bond" evidence="12">
    <location>
        <begin position="85"/>
        <end position="97"/>
    </location>
</feature>
<comment type="subcellular location">
    <subcellularLocation>
        <location evidence="1">Cell membrane</location>
        <topology evidence="1">Multi-pass membrane protein</topology>
    </subcellularLocation>
</comment>
<evidence type="ECO:0000256" key="5">
    <source>
        <dbReference type="ARBA" id="ARBA00022737"/>
    </source>
</evidence>
<dbReference type="InterPro" id="IPR032675">
    <property type="entry name" value="LRR_dom_sf"/>
</dbReference>
<evidence type="ECO:0000256" key="8">
    <source>
        <dbReference type="ARBA" id="ARBA00023136"/>
    </source>
</evidence>
<dbReference type="EMBL" id="JAWDGP010000325">
    <property type="protein sequence ID" value="KAK3801365.1"/>
    <property type="molecule type" value="Genomic_DNA"/>
</dbReference>
<feature type="region of interest" description="Disordered" evidence="14">
    <location>
        <begin position="1016"/>
        <end position="1207"/>
    </location>
</feature>
<feature type="domain" description="G-protein coupled receptors family 1 profile" evidence="16">
    <location>
        <begin position="443"/>
        <end position="711"/>
    </location>
</feature>
<dbReference type="Pfam" id="PF13855">
    <property type="entry name" value="LRR_8"/>
    <property type="match status" value="1"/>
</dbReference>
<dbReference type="CDD" id="cd00112">
    <property type="entry name" value="LDLa"/>
    <property type="match status" value="1"/>
</dbReference>
<evidence type="ECO:0000256" key="12">
    <source>
        <dbReference type="PROSITE-ProRule" id="PRU00124"/>
    </source>
</evidence>
<dbReference type="GO" id="GO:0007189">
    <property type="term" value="P:adenylate cyclase-activating G protein-coupled receptor signaling pathway"/>
    <property type="evidence" value="ECO:0007669"/>
    <property type="project" value="TreeGrafter"/>
</dbReference>
<dbReference type="SMART" id="SM00369">
    <property type="entry name" value="LRR_TYP"/>
    <property type="match status" value="3"/>
</dbReference>
<reference evidence="17" key="1">
    <citation type="journal article" date="2023" name="G3 (Bethesda)">
        <title>A reference genome for the long-term kleptoplast-retaining sea slug Elysia crispata morphotype clarki.</title>
        <authorList>
            <person name="Eastman K.E."/>
            <person name="Pendleton A.L."/>
            <person name="Shaikh M.A."/>
            <person name="Suttiyut T."/>
            <person name="Ogas R."/>
            <person name="Tomko P."/>
            <person name="Gavelis G."/>
            <person name="Widhalm J.R."/>
            <person name="Wisecaver J.H."/>
        </authorList>
    </citation>
    <scope>NUCLEOTIDE SEQUENCE</scope>
    <source>
        <strain evidence="17">ECLA1</strain>
    </source>
</reference>
<feature type="compositionally biased region" description="Basic and acidic residues" evidence="14">
    <location>
        <begin position="1066"/>
        <end position="1078"/>
    </location>
</feature>
<dbReference type="InterPro" id="IPR001611">
    <property type="entry name" value="Leu-rich_rpt"/>
</dbReference>
<evidence type="ECO:0000259" key="16">
    <source>
        <dbReference type="PROSITE" id="PS50262"/>
    </source>
</evidence>
<dbReference type="InterPro" id="IPR017452">
    <property type="entry name" value="GPCR_Rhodpsn_7TM"/>
</dbReference>
<comment type="caution">
    <text evidence="17">The sequence shown here is derived from an EMBL/GenBank/DDBJ whole genome shotgun (WGS) entry which is preliminary data.</text>
</comment>
<keyword evidence="18" id="KW-1185">Reference proteome</keyword>
<feature type="transmembrane region" description="Helical" evidence="15">
    <location>
        <begin position="466"/>
        <end position="487"/>
    </location>
</feature>
<evidence type="ECO:0000256" key="7">
    <source>
        <dbReference type="ARBA" id="ARBA00023040"/>
    </source>
</evidence>
<keyword evidence="8 15" id="KW-0472">Membrane</keyword>
<feature type="compositionally biased region" description="Basic and acidic residues" evidence="14">
    <location>
        <begin position="1117"/>
        <end position="1126"/>
    </location>
</feature>
<dbReference type="PROSITE" id="PS50068">
    <property type="entry name" value="LDLRA_2"/>
    <property type="match status" value="1"/>
</dbReference>
<proteinExistence type="predicted"/>